<evidence type="ECO:0000259" key="4">
    <source>
        <dbReference type="PROSITE" id="PS01124"/>
    </source>
</evidence>
<dbReference type="Proteomes" id="UP000640052">
    <property type="component" value="Unassembled WGS sequence"/>
</dbReference>
<gene>
    <name evidence="5" type="ORF">Aph01nite_10000</name>
</gene>
<accession>A0A919Q9M0</accession>
<dbReference type="RefSeq" id="WP_204039520.1">
    <property type="nucleotide sequence ID" value="NZ_BOOA01000005.1"/>
</dbReference>
<name>A0A919Q9M0_9ACTN</name>
<dbReference type="GO" id="GO:0043565">
    <property type="term" value="F:sequence-specific DNA binding"/>
    <property type="evidence" value="ECO:0007669"/>
    <property type="project" value="InterPro"/>
</dbReference>
<evidence type="ECO:0000256" key="3">
    <source>
        <dbReference type="ARBA" id="ARBA00023163"/>
    </source>
</evidence>
<dbReference type="AlphaFoldDB" id="A0A919Q9M0"/>
<dbReference type="InterPro" id="IPR050204">
    <property type="entry name" value="AraC_XylS_family_regulators"/>
</dbReference>
<dbReference type="Gene3D" id="1.10.10.60">
    <property type="entry name" value="Homeodomain-like"/>
    <property type="match status" value="1"/>
</dbReference>
<dbReference type="Pfam" id="PF14525">
    <property type="entry name" value="AraC_binding_2"/>
    <property type="match status" value="1"/>
</dbReference>
<dbReference type="SUPFAM" id="SSF46689">
    <property type="entry name" value="Homeodomain-like"/>
    <property type="match status" value="1"/>
</dbReference>
<evidence type="ECO:0000256" key="2">
    <source>
        <dbReference type="ARBA" id="ARBA00023125"/>
    </source>
</evidence>
<dbReference type="EMBL" id="BOOA01000005">
    <property type="protein sequence ID" value="GIH22690.1"/>
    <property type="molecule type" value="Genomic_DNA"/>
</dbReference>
<keyword evidence="6" id="KW-1185">Reference proteome</keyword>
<dbReference type="PRINTS" id="PR00032">
    <property type="entry name" value="HTHARAC"/>
</dbReference>
<keyword evidence="1" id="KW-0805">Transcription regulation</keyword>
<dbReference type="InterPro" id="IPR018062">
    <property type="entry name" value="HTH_AraC-typ_CS"/>
</dbReference>
<dbReference type="InterPro" id="IPR035418">
    <property type="entry name" value="AraC-bd_2"/>
</dbReference>
<protein>
    <recommendedName>
        <fullName evidence="4">HTH araC/xylS-type domain-containing protein</fullName>
    </recommendedName>
</protein>
<evidence type="ECO:0000313" key="6">
    <source>
        <dbReference type="Proteomes" id="UP000640052"/>
    </source>
</evidence>
<comment type="caution">
    <text evidence="5">The sequence shown here is derived from an EMBL/GenBank/DDBJ whole genome shotgun (WGS) entry which is preliminary data.</text>
</comment>
<evidence type="ECO:0000313" key="5">
    <source>
        <dbReference type="EMBL" id="GIH22690.1"/>
    </source>
</evidence>
<dbReference type="InterPro" id="IPR020449">
    <property type="entry name" value="Tscrpt_reg_AraC-type_HTH"/>
</dbReference>
<dbReference type="PROSITE" id="PS00041">
    <property type="entry name" value="HTH_ARAC_FAMILY_1"/>
    <property type="match status" value="1"/>
</dbReference>
<dbReference type="InterPro" id="IPR009057">
    <property type="entry name" value="Homeodomain-like_sf"/>
</dbReference>
<reference evidence="5" key="1">
    <citation type="submission" date="2021-01" db="EMBL/GenBank/DDBJ databases">
        <title>Whole genome shotgun sequence of Acrocarpospora phusangensis NBRC 108782.</title>
        <authorList>
            <person name="Komaki H."/>
            <person name="Tamura T."/>
        </authorList>
    </citation>
    <scope>NUCLEOTIDE SEQUENCE</scope>
    <source>
        <strain evidence="5">NBRC 108782</strain>
    </source>
</reference>
<feature type="domain" description="HTH araC/xylS-type" evidence="4">
    <location>
        <begin position="204"/>
        <end position="303"/>
    </location>
</feature>
<dbReference type="PANTHER" id="PTHR46796">
    <property type="entry name" value="HTH-TYPE TRANSCRIPTIONAL ACTIVATOR RHAS-RELATED"/>
    <property type="match status" value="1"/>
</dbReference>
<dbReference type="GO" id="GO:0003700">
    <property type="term" value="F:DNA-binding transcription factor activity"/>
    <property type="evidence" value="ECO:0007669"/>
    <property type="project" value="InterPro"/>
</dbReference>
<proteinExistence type="predicted"/>
<dbReference type="PROSITE" id="PS01124">
    <property type="entry name" value="HTH_ARAC_FAMILY_2"/>
    <property type="match status" value="1"/>
</dbReference>
<dbReference type="SMART" id="SM00342">
    <property type="entry name" value="HTH_ARAC"/>
    <property type="match status" value="1"/>
</dbReference>
<keyword evidence="3" id="KW-0804">Transcription</keyword>
<evidence type="ECO:0000256" key="1">
    <source>
        <dbReference type="ARBA" id="ARBA00023015"/>
    </source>
</evidence>
<sequence length="316" mass="34145">MAVIIAESAEEWERMARTAFAPFEVRASAAGFRASVDAVPLGSGVSAAHIAARPSRMLRTERLARDDAEPVLFVTLQRSGAFHVAQSDRAASPRAGELVLYDARRPFTLECATATDCVTVRIPADRLRHQGRTLEPVLAAAISQRVASAHMLAAFLNETLWVTDDMGRGERLAMGSLVLDLVDTVIGAVLDLSPRPSPPHVLRQAMLTHVHDRLTDPGLTPATLAERFAVSVRYVAAVFAQAGLPSPAAYIRNARLSHALKTLATTDRGIAGTAYASGFSDVATFTRAFKRRYGLTPRDWRAARVPESSQPRADIV</sequence>
<organism evidence="5 6">
    <name type="scientific">Acrocarpospora phusangensis</name>
    <dbReference type="NCBI Taxonomy" id="1070424"/>
    <lineage>
        <taxon>Bacteria</taxon>
        <taxon>Bacillati</taxon>
        <taxon>Actinomycetota</taxon>
        <taxon>Actinomycetes</taxon>
        <taxon>Streptosporangiales</taxon>
        <taxon>Streptosporangiaceae</taxon>
        <taxon>Acrocarpospora</taxon>
    </lineage>
</organism>
<dbReference type="InterPro" id="IPR018060">
    <property type="entry name" value="HTH_AraC"/>
</dbReference>
<dbReference type="PANTHER" id="PTHR46796:SF6">
    <property type="entry name" value="ARAC SUBFAMILY"/>
    <property type="match status" value="1"/>
</dbReference>
<dbReference type="Pfam" id="PF12833">
    <property type="entry name" value="HTH_18"/>
    <property type="match status" value="1"/>
</dbReference>
<keyword evidence="2" id="KW-0238">DNA-binding</keyword>